<dbReference type="AlphaFoldDB" id="A0A7W8ZMV8"/>
<keyword evidence="1" id="KW-0812">Transmembrane</keyword>
<sequence>MKINEYIESGILEAYVLGAASEAEARELLYLKAKHPEIQDALVDLEIDMERIAENMAIIPPADTWLKIESQLNELAEIPDFESIPIRRQPERKGGEHRKSGQFIDVDASSSHMRVHKIWRWLFIGVFILGKIFLGFAIYFYLENRQLKQEVLKLKTQLERYERQEVDHSDFR</sequence>
<dbReference type="RefSeq" id="WP_183882834.1">
    <property type="nucleotide sequence ID" value="NZ_JACHCD010000001.1"/>
</dbReference>
<dbReference type="Proteomes" id="UP000537204">
    <property type="component" value="Unassembled WGS sequence"/>
</dbReference>
<keyword evidence="1" id="KW-0472">Membrane</keyword>
<comment type="caution">
    <text evidence="2">The sequence shown here is derived from an EMBL/GenBank/DDBJ whole genome shotgun (WGS) entry which is preliminary data.</text>
</comment>
<reference evidence="2 3" key="1">
    <citation type="submission" date="2020-08" db="EMBL/GenBank/DDBJ databases">
        <title>Genomic Encyclopedia of Type Strains, Phase IV (KMG-V): Genome sequencing to study the core and pangenomes of soil and plant-associated prokaryotes.</title>
        <authorList>
            <person name="Whitman W."/>
        </authorList>
    </citation>
    <scope>NUCLEOTIDE SEQUENCE [LARGE SCALE GENOMIC DNA]</scope>
    <source>
        <strain evidence="2 3">S3M1</strain>
    </source>
</reference>
<evidence type="ECO:0000256" key="1">
    <source>
        <dbReference type="SAM" id="Phobius"/>
    </source>
</evidence>
<evidence type="ECO:0000313" key="2">
    <source>
        <dbReference type="EMBL" id="MBB5636934.1"/>
    </source>
</evidence>
<organism evidence="2 3">
    <name type="scientific">Pedobacter cryoconitis</name>
    <dbReference type="NCBI Taxonomy" id="188932"/>
    <lineage>
        <taxon>Bacteria</taxon>
        <taxon>Pseudomonadati</taxon>
        <taxon>Bacteroidota</taxon>
        <taxon>Sphingobacteriia</taxon>
        <taxon>Sphingobacteriales</taxon>
        <taxon>Sphingobacteriaceae</taxon>
        <taxon>Pedobacter</taxon>
    </lineage>
</organism>
<protein>
    <submittedName>
        <fullName evidence="2">Uncharacterized protein</fullName>
    </submittedName>
</protein>
<proteinExistence type="predicted"/>
<keyword evidence="1" id="KW-1133">Transmembrane helix</keyword>
<evidence type="ECO:0000313" key="3">
    <source>
        <dbReference type="Proteomes" id="UP000537204"/>
    </source>
</evidence>
<name>A0A7W8ZMV8_9SPHI</name>
<accession>A0A7W8ZMV8</accession>
<feature type="transmembrane region" description="Helical" evidence="1">
    <location>
        <begin position="121"/>
        <end position="142"/>
    </location>
</feature>
<gene>
    <name evidence="2" type="ORF">HDE68_002847</name>
</gene>
<dbReference type="EMBL" id="JACHCE010000004">
    <property type="protein sequence ID" value="MBB5636934.1"/>
    <property type="molecule type" value="Genomic_DNA"/>
</dbReference>